<dbReference type="InterPro" id="IPR000073">
    <property type="entry name" value="AB_hydrolase_1"/>
</dbReference>
<dbReference type="Proteomes" id="UP001462640">
    <property type="component" value="Unassembled WGS sequence"/>
</dbReference>
<organism evidence="3 4">
    <name type="scientific">Roseateles flavus</name>
    <dbReference type="NCBI Taxonomy" id="3149041"/>
    <lineage>
        <taxon>Bacteria</taxon>
        <taxon>Pseudomonadati</taxon>
        <taxon>Pseudomonadota</taxon>
        <taxon>Betaproteobacteria</taxon>
        <taxon>Burkholderiales</taxon>
        <taxon>Sphaerotilaceae</taxon>
        <taxon>Roseateles</taxon>
    </lineage>
</organism>
<proteinExistence type="inferred from homology"/>
<protein>
    <submittedName>
        <fullName evidence="3">Alpha/beta hydrolase</fullName>
    </submittedName>
</protein>
<accession>A0ABV0GJ32</accession>
<evidence type="ECO:0000313" key="4">
    <source>
        <dbReference type="Proteomes" id="UP001462640"/>
    </source>
</evidence>
<sequence>MVDPSRNHLRLLGQGGPTLVFGHGFGSDQAAWSRVAEAMASTHRVLLFDHVGFGRSDRLAHCDQRHSSLDGYAQDLLDILEDQDLGDVVYVGHSIGGVIGLLASLRAPRRFARLVLLNTSPHFIDEPGYRGGFQRRQIAELLARMDADYPATAAFLAPVAIGPDNPAHHIEAFGRGLHALDPLIATRFARLTFYVDCRARLAEVRHPCLVLQSTHDTFVPVDVGEYLHRQLRGSTLQLLENSGHCPHITHPQLIEQALRASLEPREAAALRA</sequence>
<dbReference type="SUPFAM" id="SSF53474">
    <property type="entry name" value="alpha/beta-Hydrolases"/>
    <property type="match status" value="1"/>
</dbReference>
<evidence type="ECO:0000259" key="2">
    <source>
        <dbReference type="Pfam" id="PF00561"/>
    </source>
</evidence>
<evidence type="ECO:0000313" key="3">
    <source>
        <dbReference type="EMBL" id="MEO3715025.1"/>
    </source>
</evidence>
<feature type="domain" description="AB hydrolase-1" evidence="2">
    <location>
        <begin position="17"/>
        <end position="251"/>
    </location>
</feature>
<name>A0ABV0GJ32_9BURK</name>
<dbReference type="Gene3D" id="3.40.50.1820">
    <property type="entry name" value="alpha/beta hydrolase"/>
    <property type="match status" value="1"/>
</dbReference>
<reference evidence="3 4" key="1">
    <citation type="submission" date="2024-05" db="EMBL/GenBank/DDBJ databases">
        <title>Roseateles sp. 2.12 16S ribosomal RNA gene Genome sequencing and assembly.</title>
        <authorList>
            <person name="Woo H."/>
        </authorList>
    </citation>
    <scope>NUCLEOTIDE SEQUENCE [LARGE SCALE GENOMIC DNA]</scope>
    <source>
        <strain evidence="3 4">2.12</strain>
    </source>
</reference>
<keyword evidence="3" id="KW-0378">Hydrolase</keyword>
<keyword evidence="4" id="KW-1185">Reference proteome</keyword>
<comment type="caution">
    <text evidence="3">The sequence shown here is derived from an EMBL/GenBank/DDBJ whole genome shotgun (WGS) entry which is preliminary data.</text>
</comment>
<dbReference type="PRINTS" id="PR00111">
    <property type="entry name" value="ABHYDROLASE"/>
</dbReference>
<dbReference type="GO" id="GO:0016787">
    <property type="term" value="F:hydrolase activity"/>
    <property type="evidence" value="ECO:0007669"/>
    <property type="project" value="UniProtKB-KW"/>
</dbReference>
<gene>
    <name evidence="3" type="ORF">ABDJ40_19845</name>
</gene>
<dbReference type="Pfam" id="PF00561">
    <property type="entry name" value="Abhydrolase_1"/>
    <property type="match status" value="1"/>
</dbReference>
<dbReference type="InterPro" id="IPR029058">
    <property type="entry name" value="AB_hydrolase_fold"/>
</dbReference>
<evidence type="ECO:0000256" key="1">
    <source>
        <dbReference type="ARBA" id="ARBA00008645"/>
    </source>
</evidence>
<dbReference type="PANTHER" id="PTHR43039">
    <property type="entry name" value="ESTERASE-RELATED"/>
    <property type="match status" value="1"/>
</dbReference>
<dbReference type="EMBL" id="JBDPZC010000011">
    <property type="protein sequence ID" value="MEO3715025.1"/>
    <property type="molecule type" value="Genomic_DNA"/>
</dbReference>
<comment type="similarity">
    <text evidence="1">Belongs to the AB hydrolase superfamily.</text>
</comment>
<dbReference type="RefSeq" id="WP_347612251.1">
    <property type="nucleotide sequence ID" value="NZ_JBDPZC010000011.1"/>
</dbReference>